<evidence type="ECO:0008006" key="4">
    <source>
        <dbReference type="Google" id="ProtNLM"/>
    </source>
</evidence>
<feature type="transmembrane region" description="Helical" evidence="1">
    <location>
        <begin position="64"/>
        <end position="83"/>
    </location>
</feature>
<feature type="transmembrane region" description="Helical" evidence="1">
    <location>
        <begin position="6"/>
        <end position="26"/>
    </location>
</feature>
<keyword evidence="1" id="KW-1133">Transmembrane helix</keyword>
<dbReference type="Proteomes" id="UP000275865">
    <property type="component" value="Unassembled WGS sequence"/>
</dbReference>
<organism evidence="2 3">
    <name type="scientific">Micromonospora musae</name>
    <dbReference type="NCBI Taxonomy" id="1894970"/>
    <lineage>
        <taxon>Bacteria</taxon>
        <taxon>Bacillati</taxon>
        <taxon>Actinomycetota</taxon>
        <taxon>Actinomycetes</taxon>
        <taxon>Micromonosporales</taxon>
        <taxon>Micromonosporaceae</taxon>
        <taxon>Micromonospora</taxon>
    </lineage>
</organism>
<evidence type="ECO:0000256" key="1">
    <source>
        <dbReference type="SAM" id="Phobius"/>
    </source>
</evidence>
<keyword evidence="1" id="KW-0812">Transmembrane</keyword>
<reference evidence="2 3" key="1">
    <citation type="submission" date="2018-09" db="EMBL/GenBank/DDBJ databases">
        <title>Micromonospora sp. nov. MS1-9, isolated from a root of Musa sp.</title>
        <authorList>
            <person name="Kuncharoen N."/>
            <person name="Kudo T."/>
            <person name="Ohkuma M."/>
            <person name="Yuki M."/>
            <person name="Tanasupawat S."/>
        </authorList>
    </citation>
    <scope>NUCLEOTIDE SEQUENCE [LARGE SCALE GENOMIC DNA]</scope>
    <source>
        <strain evidence="2 3">MS1-9</strain>
    </source>
</reference>
<evidence type="ECO:0000313" key="3">
    <source>
        <dbReference type="Proteomes" id="UP000275865"/>
    </source>
</evidence>
<evidence type="ECO:0000313" key="2">
    <source>
        <dbReference type="EMBL" id="RKN34799.1"/>
    </source>
</evidence>
<proteinExistence type="predicted"/>
<gene>
    <name evidence="2" type="ORF">D7044_08330</name>
</gene>
<accession>A0A3A9YC34</accession>
<keyword evidence="1" id="KW-0472">Membrane</keyword>
<feature type="transmembrane region" description="Helical" evidence="1">
    <location>
        <begin position="38"/>
        <end position="58"/>
    </location>
</feature>
<dbReference type="RefSeq" id="WP_120688429.1">
    <property type="nucleotide sequence ID" value="NZ_RAZT01000003.1"/>
</dbReference>
<name>A0A3A9YC34_9ACTN</name>
<protein>
    <recommendedName>
        <fullName evidence="4">DUF4267 domain-containing protein</fullName>
    </recommendedName>
</protein>
<sequence>MGSVAGKLTRVVGAVTLGFGVALTVAPRPSARALGLNVGAVPVRAIGLADLVIAGGLLRAGPRWPWMASRAALNAVLVAAYAAEARRSRRRVGARAGVAAMSVLTVVDAGLTVALAKRRDPEPAENPLPS</sequence>
<comment type="caution">
    <text evidence="2">The sequence shown here is derived from an EMBL/GenBank/DDBJ whole genome shotgun (WGS) entry which is preliminary data.</text>
</comment>
<feature type="transmembrane region" description="Helical" evidence="1">
    <location>
        <begin position="95"/>
        <end position="116"/>
    </location>
</feature>
<dbReference type="AlphaFoldDB" id="A0A3A9YC34"/>
<dbReference type="EMBL" id="RAZT01000003">
    <property type="protein sequence ID" value="RKN34799.1"/>
    <property type="molecule type" value="Genomic_DNA"/>
</dbReference>